<dbReference type="SUPFAM" id="SSF54593">
    <property type="entry name" value="Glyoxalase/Bleomycin resistance protein/Dihydroxybiphenyl dioxygenase"/>
    <property type="match status" value="1"/>
</dbReference>
<dbReference type="STRING" id="673521.SAMN05660991_01971"/>
<dbReference type="Proteomes" id="UP000198960">
    <property type="component" value="Unassembled WGS sequence"/>
</dbReference>
<dbReference type="PROSITE" id="PS51819">
    <property type="entry name" value="VOC"/>
    <property type="match status" value="2"/>
</dbReference>
<dbReference type="InterPro" id="IPR004360">
    <property type="entry name" value="Glyas_Fos-R_dOase_dom"/>
</dbReference>
<protein>
    <recommendedName>
        <fullName evidence="1">VOC domain-containing protein</fullName>
    </recommendedName>
</protein>
<reference evidence="3" key="1">
    <citation type="submission" date="2016-10" db="EMBL/GenBank/DDBJ databases">
        <authorList>
            <person name="Varghese N."/>
            <person name="Submissions S."/>
        </authorList>
    </citation>
    <scope>NUCLEOTIDE SEQUENCE [LARGE SCALE GENOMIC DNA]</scope>
    <source>
        <strain evidence="3">DSM 45413</strain>
    </source>
</reference>
<evidence type="ECO:0000313" key="3">
    <source>
        <dbReference type="Proteomes" id="UP000198960"/>
    </source>
</evidence>
<dbReference type="AlphaFoldDB" id="A0A1H8T0E8"/>
<feature type="domain" description="VOC" evidence="1">
    <location>
        <begin position="10"/>
        <end position="125"/>
    </location>
</feature>
<accession>A0A1H8T0E8</accession>
<keyword evidence="3" id="KW-1185">Reference proteome</keyword>
<feature type="domain" description="VOC" evidence="1">
    <location>
        <begin position="138"/>
        <end position="250"/>
    </location>
</feature>
<dbReference type="EMBL" id="FOEE01000005">
    <property type="protein sequence ID" value="SEO84411.1"/>
    <property type="molecule type" value="Genomic_DNA"/>
</dbReference>
<dbReference type="Gene3D" id="3.10.180.10">
    <property type="entry name" value="2,3-Dihydroxybiphenyl 1,2-Dioxygenase, domain 1"/>
    <property type="match status" value="2"/>
</dbReference>
<dbReference type="CDD" id="cd07247">
    <property type="entry name" value="SgaA_N_like"/>
    <property type="match status" value="2"/>
</dbReference>
<name>A0A1H8T0E8_9ACTN</name>
<evidence type="ECO:0000313" key="2">
    <source>
        <dbReference type="EMBL" id="SEO84411.1"/>
    </source>
</evidence>
<evidence type="ECO:0000259" key="1">
    <source>
        <dbReference type="PROSITE" id="PS51819"/>
    </source>
</evidence>
<dbReference type="PANTHER" id="PTHR33993:SF14">
    <property type="entry name" value="GB|AAF24581.1"/>
    <property type="match status" value="1"/>
</dbReference>
<dbReference type="Pfam" id="PF00903">
    <property type="entry name" value="Glyoxalase"/>
    <property type="match status" value="2"/>
</dbReference>
<dbReference type="InterPro" id="IPR029068">
    <property type="entry name" value="Glyas_Bleomycin-R_OHBP_Dase"/>
</dbReference>
<gene>
    <name evidence="2" type="ORF">SAMN05660991_01971</name>
</gene>
<sequence>MTAAGPQVGSLAWIDLTTPDVDAAGSFYSRLLGWELESADTPMGRYVTGSVGAGPVGGMMAPAPGEDAAPPAWALFFGVADADRAVDAARRLGATVLQPPMEIPGGGRIAVVTDPAGAVAGLLEPGDGGSTVRGEPGAVAWVECQSRDVPASEAFYAELLGWHARPPSDGYRVLELGGEQVAGLMAMPDEVPSAVPGYWLPYFAVDDVDSACGRVEELGGGVLVPPRTVQDLRFAVAQDPAGAVFGLLRTPGQRAAFQ</sequence>
<dbReference type="InterPro" id="IPR052164">
    <property type="entry name" value="Anthracycline_SecMetBiosynth"/>
</dbReference>
<dbReference type="PANTHER" id="PTHR33993">
    <property type="entry name" value="GLYOXALASE-RELATED"/>
    <property type="match status" value="1"/>
</dbReference>
<proteinExistence type="predicted"/>
<dbReference type="OrthoDB" id="9793039at2"/>
<dbReference type="RefSeq" id="WP_091942586.1">
    <property type="nucleotide sequence ID" value="NZ_FOEE01000005.1"/>
</dbReference>
<dbReference type="InterPro" id="IPR037523">
    <property type="entry name" value="VOC_core"/>
</dbReference>
<organism evidence="2 3">
    <name type="scientific">Trujillonella endophytica</name>
    <dbReference type="NCBI Taxonomy" id="673521"/>
    <lineage>
        <taxon>Bacteria</taxon>
        <taxon>Bacillati</taxon>
        <taxon>Actinomycetota</taxon>
        <taxon>Actinomycetes</taxon>
        <taxon>Geodermatophilales</taxon>
        <taxon>Geodermatophilaceae</taxon>
        <taxon>Trujillonella</taxon>
    </lineage>
</organism>